<dbReference type="Proteomes" id="UP000732399">
    <property type="component" value="Unassembled WGS sequence"/>
</dbReference>
<reference evidence="7 8" key="1">
    <citation type="submission" date="2020-03" db="EMBL/GenBank/DDBJ databases">
        <authorList>
            <person name="Wang L."/>
            <person name="He N."/>
            <person name="Li Y."/>
            <person name="Fang Y."/>
            <person name="Zhang F."/>
        </authorList>
    </citation>
    <scope>NUCLEOTIDE SEQUENCE [LARGE SCALE GENOMIC DNA]</scope>
    <source>
        <strain evidence="7 8">36D10-4-7</strain>
    </source>
</reference>
<dbReference type="PANTHER" id="PTHR10030:SF37">
    <property type="entry name" value="ALPHA-L-FUCOSIDASE-RELATED"/>
    <property type="match status" value="1"/>
</dbReference>
<gene>
    <name evidence="7" type="ORF">HBH26_12520</name>
</gene>
<evidence type="ECO:0000256" key="5">
    <source>
        <dbReference type="ARBA" id="ARBA00023295"/>
    </source>
</evidence>
<dbReference type="PANTHER" id="PTHR10030">
    <property type="entry name" value="ALPHA-L-FUCOSIDASE"/>
    <property type="match status" value="1"/>
</dbReference>
<dbReference type="Pfam" id="PF01120">
    <property type="entry name" value="Alpha_L_fucos"/>
    <property type="match status" value="1"/>
</dbReference>
<dbReference type="EC" id="3.2.1.51" evidence="2"/>
<proteinExistence type="inferred from homology"/>
<protein>
    <recommendedName>
        <fullName evidence="2">alpha-L-fucosidase</fullName>
        <ecNumber evidence="2">3.2.1.51</ecNumber>
    </recommendedName>
</protein>
<dbReference type="InterPro" id="IPR017853">
    <property type="entry name" value="GH"/>
</dbReference>
<dbReference type="Gene3D" id="3.20.20.80">
    <property type="entry name" value="Glycosidases"/>
    <property type="match status" value="1"/>
</dbReference>
<dbReference type="Gene3D" id="2.60.120.260">
    <property type="entry name" value="Galactose-binding domain-like"/>
    <property type="match status" value="2"/>
</dbReference>
<dbReference type="SUPFAM" id="SSF51445">
    <property type="entry name" value="(Trans)glycosidases"/>
    <property type="match status" value="1"/>
</dbReference>
<evidence type="ECO:0000256" key="3">
    <source>
        <dbReference type="ARBA" id="ARBA00022729"/>
    </source>
</evidence>
<organism evidence="7 8">
    <name type="scientific">Sphingomonas corticis</name>
    <dbReference type="NCBI Taxonomy" id="2722791"/>
    <lineage>
        <taxon>Bacteria</taxon>
        <taxon>Pseudomonadati</taxon>
        <taxon>Pseudomonadota</taxon>
        <taxon>Alphaproteobacteria</taxon>
        <taxon>Sphingomonadales</taxon>
        <taxon>Sphingomonadaceae</taxon>
        <taxon>Sphingomonas</taxon>
    </lineage>
</organism>
<evidence type="ECO:0000256" key="4">
    <source>
        <dbReference type="ARBA" id="ARBA00022801"/>
    </source>
</evidence>
<evidence type="ECO:0000256" key="2">
    <source>
        <dbReference type="ARBA" id="ARBA00012662"/>
    </source>
</evidence>
<keyword evidence="3" id="KW-0732">Signal</keyword>
<keyword evidence="4" id="KW-0378">Hydrolase</keyword>
<dbReference type="Pfam" id="PF00754">
    <property type="entry name" value="F5_F8_type_C"/>
    <property type="match status" value="2"/>
</dbReference>
<dbReference type="InterPro" id="IPR008979">
    <property type="entry name" value="Galactose-bd-like_sf"/>
</dbReference>
<dbReference type="EMBL" id="JAAVJH010000007">
    <property type="protein sequence ID" value="NJR79406.1"/>
    <property type="molecule type" value="Genomic_DNA"/>
</dbReference>
<comment type="caution">
    <text evidence="7">The sequence shown here is derived from an EMBL/GenBank/DDBJ whole genome shotgun (WGS) entry which is preliminary data.</text>
</comment>
<feature type="domain" description="F5/8 type C" evidence="6">
    <location>
        <begin position="238"/>
        <end position="392"/>
    </location>
</feature>
<evidence type="ECO:0000313" key="7">
    <source>
        <dbReference type="EMBL" id="NJR79406.1"/>
    </source>
</evidence>
<evidence type="ECO:0000256" key="1">
    <source>
        <dbReference type="ARBA" id="ARBA00007951"/>
    </source>
</evidence>
<accession>A0ABX1CRG5</accession>
<comment type="similarity">
    <text evidence="1">Belongs to the glycosyl hydrolase 29 family.</text>
</comment>
<evidence type="ECO:0000313" key="8">
    <source>
        <dbReference type="Proteomes" id="UP000732399"/>
    </source>
</evidence>
<name>A0ABX1CRG5_9SPHN</name>
<feature type="domain" description="F5/8 type C" evidence="6">
    <location>
        <begin position="96"/>
        <end position="219"/>
    </location>
</feature>
<keyword evidence="8" id="KW-1185">Reference proteome</keyword>
<evidence type="ECO:0000259" key="6">
    <source>
        <dbReference type="PROSITE" id="PS50022"/>
    </source>
</evidence>
<dbReference type="InterPro" id="IPR000421">
    <property type="entry name" value="FA58C"/>
</dbReference>
<keyword evidence="5" id="KW-0326">Glycosidase</keyword>
<dbReference type="SUPFAM" id="SSF49785">
    <property type="entry name" value="Galactose-binding domain-like"/>
    <property type="match status" value="2"/>
</dbReference>
<dbReference type="InterPro" id="IPR057739">
    <property type="entry name" value="Glyco_hydro_29_N"/>
</dbReference>
<sequence length="395" mass="42673">MHGVAGDPCWPTMPDAPYTEKNGNSGVRGGALWWPAETNTSIRPGWFYHADEDGRVKSPQRLMRFFDESVGRGTNMHLNIPPDRRGRVHPHDVEVLASFGHALRASFATDLAQGAIAHASHERGPAFAAAKVLDGDWRSYWSTDDGVSTPELILDLPPGRPFDLIRLEEYLPLGVRVSRFALDVQEDGDAWRRIAEHECIGQSRIVRLEQPVSARRLRLTILDAPVPPAISRIAVFRSVAPRAVARVRSSDPTVLSSAGWRIVSASAPGAEQLIDDDPGTSWVAPAPSSRAPAVVVIALGAPVRLGGLSIVPSRAVMSRASPPRGFVAETSVDGATWQPAAGGVLPNIAYARSAQRFPIAPPREARYVRLSFADLAVPADRLALAEVGLFSSLDR</sequence>
<dbReference type="InterPro" id="IPR000933">
    <property type="entry name" value="Glyco_hydro_29"/>
</dbReference>
<dbReference type="PROSITE" id="PS50022">
    <property type="entry name" value="FA58C_3"/>
    <property type="match status" value="2"/>
</dbReference>